<evidence type="ECO:0000313" key="10">
    <source>
        <dbReference type="Proteomes" id="UP000824998"/>
    </source>
</evidence>
<dbReference type="CDD" id="cd20339">
    <property type="entry name" value="BRcat_RBR_RNF216"/>
    <property type="match status" value="1"/>
</dbReference>
<keyword evidence="5" id="KW-0863">Zinc-finger</keyword>
<dbReference type="InterPro" id="IPR047546">
    <property type="entry name" value="Rcat_RBR_RNF216"/>
</dbReference>
<evidence type="ECO:0000256" key="5">
    <source>
        <dbReference type="ARBA" id="ARBA00022771"/>
    </source>
</evidence>
<comment type="pathway">
    <text evidence="1">Protein modification; protein ubiquitination.</text>
</comment>
<dbReference type="PANTHER" id="PTHR22770:SF47">
    <property type="entry name" value="E3 UBIQUITIN-PROTEIN LIGASE RNF216"/>
    <property type="match status" value="1"/>
</dbReference>
<keyword evidence="6" id="KW-0833">Ubl conjugation pathway</keyword>
<feature type="domain" description="RING-type" evidence="8">
    <location>
        <begin position="219"/>
        <end position="441"/>
    </location>
</feature>
<gene>
    <name evidence="9" type="ORF">BJ875DRAFT_384321</name>
</gene>
<dbReference type="PROSITE" id="PS51873">
    <property type="entry name" value="TRIAD"/>
    <property type="match status" value="1"/>
</dbReference>
<dbReference type="CDD" id="cd20353">
    <property type="entry name" value="Rcat_RBR_RNF216"/>
    <property type="match status" value="1"/>
</dbReference>
<reference evidence="9" key="1">
    <citation type="journal article" date="2021" name="IMA Fungus">
        <title>Genomic characterization of three marine fungi, including Emericellopsis atlantica sp. nov. with signatures of a generalist lifestyle and marine biomass degradation.</title>
        <authorList>
            <person name="Hagestad O.C."/>
            <person name="Hou L."/>
            <person name="Andersen J.H."/>
            <person name="Hansen E.H."/>
            <person name="Altermark B."/>
            <person name="Li C."/>
            <person name="Kuhnert E."/>
            <person name="Cox R.J."/>
            <person name="Crous P.W."/>
            <person name="Spatafora J.W."/>
            <person name="Lail K."/>
            <person name="Amirebrahimi M."/>
            <person name="Lipzen A."/>
            <person name="Pangilinan J."/>
            <person name="Andreopoulos W."/>
            <person name="Hayes R.D."/>
            <person name="Ng V."/>
            <person name="Grigoriev I.V."/>
            <person name="Jackson S.A."/>
            <person name="Sutton T.D.S."/>
            <person name="Dobson A.D.W."/>
            <person name="Rama T."/>
        </authorList>
    </citation>
    <scope>NUCLEOTIDE SEQUENCE</scope>
    <source>
        <strain evidence="9">TRa018bII</strain>
    </source>
</reference>
<dbReference type="CDD" id="cd16630">
    <property type="entry name" value="RING-HC_RBR_RNF216"/>
    <property type="match status" value="1"/>
</dbReference>
<evidence type="ECO:0000256" key="6">
    <source>
        <dbReference type="ARBA" id="ARBA00022786"/>
    </source>
</evidence>
<keyword evidence="7" id="KW-0862">Zinc</keyword>
<keyword evidence="3" id="KW-0479">Metal-binding</keyword>
<dbReference type="InterPro" id="IPR047544">
    <property type="entry name" value="RING-HC_RBR_RNF216"/>
</dbReference>
<dbReference type="GO" id="GO:0016740">
    <property type="term" value="F:transferase activity"/>
    <property type="evidence" value="ECO:0007669"/>
    <property type="project" value="UniProtKB-KW"/>
</dbReference>
<evidence type="ECO:0000256" key="2">
    <source>
        <dbReference type="ARBA" id="ARBA00022679"/>
    </source>
</evidence>
<sequence>MQTLEECQLTLLTIFPGICQEHVSKIYQQVSQNSDQLISYVLDRIEKGMPYPKTKKEDQNLKRKRVVSQDEEAALIYGAEDRPPPSLFGEILVTIRNILSNEFPNVPMQFIDNRLAQNQHRLFHTYSQLDEITREYNPNNKPFQKLKKPRPSKGYISVRVQEFLDNPTNVARNPDTAEAYRELQVCRKHSAKAEAARAAERQHLVEETENERRAQADGTMSECGCCFSDFPINRMIHCNAETFHLFCKACARQTAETEIGNSKYEIRCMSMDGCSGGFDNDQRSQFLDGKTIIALERNEQEAMLRMAGIENLASCPFCPFAAEYPPAGVDKEFRCQAPDCERVSCRLCNNESHIPKSCAEFGKEQGLSARRQIEEAMSAAMIRKCNRCATPFIKEQGCNKMTCTRYGCLNIQCYVCSKSCGYDHFDDKTRGGKNGNCPLFENADDRHKLEVSIAEQEALAKVRAEHPEYSEEDLKIRVSESVLEDEKQRKARKPAVMAHANRLNAHIANDG</sequence>
<dbReference type="PANTHER" id="PTHR22770">
    <property type="entry name" value="UBIQUITIN CONJUGATING ENZYME 7 INTERACTING PROTEIN-RELATED"/>
    <property type="match status" value="1"/>
</dbReference>
<keyword evidence="2" id="KW-0808">Transferase</keyword>
<evidence type="ECO:0000256" key="3">
    <source>
        <dbReference type="ARBA" id="ARBA00022723"/>
    </source>
</evidence>
<evidence type="ECO:0000259" key="8">
    <source>
        <dbReference type="PROSITE" id="PS51873"/>
    </source>
</evidence>
<keyword evidence="4" id="KW-0677">Repeat</keyword>
<accession>A0A9P8C2D2</accession>
<dbReference type="SUPFAM" id="SSF57850">
    <property type="entry name" value="RING/U-box"/>
    <property type="match status" value="1"/>
</dbReference>
<proteinExistence type="predicted"/>
<evidence type="ECO:0000313" key="9">
    <source>
        <dbReference type="EMBL" id="KAG9230820.1"/>
    </source>
</evidence>
<dbReference type="OrthoDB" id="10009520at2759"/>
<evidence type="ECO:0000256" key="7">
    <source>
        <dbReference type="ARBA" id="ARBA00022833"/>
    </source>
</evidence>
<organism evidence="9 10">
    <name type="scientific">Amylocarpus encephaloides</name>
    <dbReference type="NCBI Taxonomy" id="45428"/>
    <lineage>
        <taxon>Eukaryota</taxon>
        <taxon>Fungi</taxon>
        <taxon>Dikarya</taxon>
        <taxon>Ascomycota</taxon>
        <taxon>Pezizomycotina</taxon>
        <taxon>Leotiomycetes</taxon>
        <taxon>Helotiales</taxon>
        <taxon>Helotiales incertae sedis</taxon>
        <taxon>Amylocarpus</taxon>
    </lineage>
</organism>
<dbReference type="Proteomes" id="UP000824998">
    <property type="component" value="Unassembled WGS sequence"/>
</dbReference>
<keyword evidence="10" id="KW-1185">Reference proteome</keyword>
<evidence type="ECO:0000256" key="1">
    <source>
        <dbReference type="ARBA" id="ARBA00004906"/>
    </source>
</evidence>
<evidence type="ECO:0000256" key="4">
    <source>
        <dbReference type="ARBA" id="ARBA00022737"/>
    </source>
</evidence>
<dbReference type="InterPro" id="IPR047545">
    <property type="entry name" value="BRcat_RBR_RNF216"/>
</dbReference>
<protein>
    <submittedName>
        <fullName evidence="9">Ring finger protein</fullName>
    </submittedName>
</protein>
<dbReference type="EMBL" id="MU251642">
    <property type="protein sequence ID" value="KAG9230820.1"/>
    <property type="molecule type" value="Genomic_DNA"/>
</dbReference>
<dbReference type="AlphaFoldDB" id="A0A9P8C2D2"/>
<comment type="caution">
    <text evidence="9">The sequence shown here is derived from an EMBL/GenBank/DDBJ whole genome shotgun (WGS) entry which is preliminary data.</text>
</comment>
<name>A0A9P8C2D2_9HELO</name>
<dbReference type="GO" id="GO:0008270">
    <property type="term" value="F:zinc ion binding"/>
    <property type="evidence" value="ECO:0007669"/>
    <property type="project" value="UniProtKB-KW"/>
</dbReference>
<dbReference type="Gene3D" id="1.20.120.1750">
    <property type="match status" value="1"/>
</dbReference>
<dbReference type="InterPro" id="IPR044066">
    <property type="entry name" value="TRIAD_supradom"/>
</dbReference>
<dbReference type="InterPro" id="IPR051628">
    <property type="entry name" value="LUBAC_E3_Ligases"/>
</dbReference>
<dbReference type="Pfam" id="PF26200">
    <property type="entry name" value="Rcat_RNF216"/>
    <property type="match status" value="1"/>
</dbReference>